<dbReference type="GeneID" id="80898064"/>
<sequence length="68" mass="7289">MLPPYNQPPITIHTPASCTANIPPLNLSLVADRDTDSVALSQVFQCRANHAPWLAGPGSPGLSDYPHR</sequence>
<keyword evidence="2" id="KW-1185">Reference proteome</keyword>
<evidence type="ECO:0000313" key="1">
    <source>
        <dbReference type="EMBL" id="KAJ4150140.1"/>
    </source>
</evidence>
<gene>
    <name evidence="1" type="ORF">LMH87_010905</name>
</gene>
<evidence type="ECO:0000313" key="2">
    <source>
        <dbReference type="Proteomes" id="UP001144673"/>
    </source>
</evidence>
<dbReference type="EMBL" id="JAJHUN010000009">
    <property type="protein sequence ID" value="KAJ4150140.1"/>
    <property type="molecule type" value="Genomic_DNA"/>
</dbReference>
<protein>
    <submittedName>
        <fullName evidence="1">Uncharacterized protein</fullName>
    </submittedName>
</protein>
<dbReference type="Proteomes" id="UP001144673">
    <property type="component" value="Chromosome 4"/>
</dbReference>
<reference evidence="1" key="1">
    <citation type="journal article" date="2023" name="Access Microbiol">
        <title>De-novo genome assembly for Akanthomyces muscarius, a biocontrol agent of insect agricultural pests.</title>
        <authorList>
            <person name="Erdos Z."/>
            <person name="Studholme D.J."/>
            <person name="Raymond B."/>
            <person name="Sharma M."/>
        </authorList>
    </citation>
    <scope>NUCLEOTIDE SEQUENCE</scope>
    <source>
        <strain evidence="1">Ve6</strain>
    </source>
</reference>
<dbReference type="AlphaFoldDB" id="A0A9W8UKK5"/>
<comment type="caution">
    <text evidence="1">The sequence shown here is derived from an EMBL/GenBank/DDBJ whole genome shotgun (WGS) entry which is preliminary data.</text>
</comment>
<accession>A0A9W8UKK5</accession>
<dbReference type="KEGG" id="amus:LMH87_010905"/>
<dbReference type="RefSeq" id="XP_056051854.1">
    <property type="nucleotide sequence ID" value="XM_056199956.1"/>
</dbReference>
<name>A0A9W8UKK5_AKAMU</name>
<organism evidence="1 2">
    <name type="scientific">Akanthomyces muscarius</name>
    <name type="common">Entomopathogenic fungus</name>
    <name type="synonym">Lecanicillium muscarium</name>
    <dbReference type="NCBI Taxonomy" id="2231603"/>
    <lineage>
        <taxon>Eukaryota</taxon>
        <taxon>Fungi</taxon>
        <taxon>Dikarya</taxon>
        <taxon>Ascomycota</taxon>
        <taxon>Pezizomycotina</taxon>
        <taxon>Sordariomycetes</taxon>
        <taxon>Hypocreomycetidae</taxon>
        <taxon>Hypocreales</taxon>
        <taxon>Cordycipitaceae</taxon>
        <taxon>Akanthomyces</taxon>
    </lineage>
</organism>
<proteinExistence type="predicted"/>